<keyword evidence="4 10" id="KW-0560">Oxidoreductase</keyword>
<name>A0A8J4CXL8_9CHLO</name>
<dbReference type="InterPro" id="IPR023753">
    <property type="entry name" value="FAD/NAD-binding_dom"/>
</dbReference>
<dbReference type="Pfam" id="PF02852">
    <property type="entry name" value="Pyr_redox_dim"/>
    <property type="match status" value="1"/>
</dbReference>
<dbReference type="Pfam" id="PF07992">
    <property type="entry name" value="Pyr_redox_2"/>
    <property type="match status" value="1"/>
</dbReference>
<dbReference type="PROSITE" id="PS00076">
    <property type="entry name" value="PYRIDINE_REDOX_1"/>
    <property type="match status" value="1"/>
</dbReference>
<evidence type="ECO:0000256" key="7">
    <source>
        <dbReference type="PIRSR" id="PIRSR000350-2"/>
    </source>
</evidence>
<keyword evidence="5" id="KW-1015">Disulfide bond</keyword>
<dbReference type="GO" id="GO:0004362">
    <property type="term" value="F:glutathione-disulfide reductase (NADPH) activity"/>
    <property type="evidence" value="ECO:0007669"/>
    <property type="project" value="TreeGrafter"/>
</dbReference>
<dbReference type="InterPro" id="IPR016156">
    <property type="entry name" value="FAD/NAD-linked_Rdtase_dimer_sf"/>
</dbReference>
<dbReference type="PRINTS" id="PR00368">
    <property type="entry name" value="FADPNR"/>
</dbReference>
<evidence type="ECO:0000313" key="11">
    <source>
        <dbReference type="EMBL" id="GIL89657.1"/>
    </source>
</evidence>
<protein>
    <submittedName>
        <fullName evidence="11">Uncharacterized protein</fullName>
    </submittedName>
</protein>
<dbReference type="PRINTS" id="PR00411">
    <property type="entry name" value="PNDRDTASEI"/>
</dbReference>
<dbReference type="GO" id="GO:0034599">
    <property type="term" value="P:cellular response to oxidative stress"/>
    <property type="evidence" value="ECO:0007669"/>
    <property type="project" value="TreeGrafter"/>
</dbReference>
<dbReference type="InterPro" id="IPR004099">
    <property type="entry name" value="Pyr_nucl-diS_OxRdtase_dimer"/>
</dbReference>
<dbReference type="AlphaFoldDB" id="A0A8J4CXL8"/>
<evidence type="ECO:0000313" key="12">
    <source>
        <dbReference type="Proteomes" id="UP000747110"/>
    </source>
</evidence>
<dbReference type="OrthoDB" id="5956163at2759"/>
<evidence type="ECO:0000256" key="3">
    <source>
        <dbReference type="ARBA" id="ARBA00022827"/>
    </source>
</evidence>
<feature type="binding site" evidence="8">
    <location>
        <position position="318"/>
    </location>
    <ligand>
        <name>NAD(+)</name>
        <dbReference type="ChEBI" id="CHEBI:57540"/>
    </ligand>
</feature>
<evidence type="ECO:0000256" key="10">
    <source>
        <dbReference type="RuleBase" id="RU003691"/>
    </source>
</evidence>
<evidence type="ECO:0000256" key="2">
    <source>
        <dbReference type="ARBA" id="ARBA00022630"/>
    </source>
</evidence>
<dbReference type="GO" id="GO:0045454">
    <property type="term" value="P:cell redox homeostasis"/>
    <property type="evidence" value="ECO:0007669"/>
    <property type="project" value="InterPro"/>
</dbReference>
<dbReference type="InterPro" id="IPR046952">
    <property type="entry name" value="GSHR/TRXR-like"/>
</dbReference>
<keyword evidence="3 8" id="KW-0274">FAD</keyword>
<evidence type="ECO:0000256" key="6">
    <source>
        <dbReference type="ARBA" id="ARBA00023284"/>
    </source>
</evidence>
<dbReference type="InterPro" id="IPR012999">
    <property type="entry name" value="Pyr_OxRdtase_I_AS"/>
</dbReference>
<sequence>MNIAKLTSGVATRRCLQVANPGRVNRGLCTRVTATASASVGDFDFDLFTIGAGSGGVRGSRFAASYGAKVAVCELPFDYVSSETRGGVGGTCVLRGCVPKKLMVYASEYADDFRHAGGFGWSVPSDGLRHSWTSFIEAKRKELQRLNGAYKNTLNNAKVTLIEGRGRVVDPHTVEVDGKHYRTKNILIAVGGRPSKLDIPGADLCITSDEALELPECPRKVAVLGGGYIAVEFSGIFARMGAEVHTVFRQPLPLRGFDGEVRKFAADQYTAAGLTLHSEVTPQSVSRQMDGRLSLVVARKDGSSEVLTDLDQVLMATGRVPNTHGLGLAEAGVALGRKGQVLVDEYCRSNVPSIWAVGDVIDRIQLTPVALMEGMAVAKTVALDNPTKPDYWAVPSAVFSNPEIATVGYTEEAAAEKFGDLDIYTTSFRPMRNTVSGSPLRTFMKAVVDATSQKVLGMHMVGAEAAEIMQGFAVAVKMGVTKAQLDSVVGIHPSAAEEFVTMRSVSRQVRHVPVATTV</sequence>
<comment type="caution">
    <text evidence="11">The sequence shown here is derived from an EMBL/GenBank/DDBJ whole genome shotgun (WGS) entry which is preliminary data.</text>
</comment>
<feature type="binding site" evidence="8">
    <location>
        <begin position="225"/>
        <end position="232"/>
    </location>
    <ligand>
        <name>NAD(+)</name>
        <dbReference type="ChEBI" id="CHEBI:57540"/>
    </ligand>
</feature>
<organism evidence="11 12">
    <name type="scientific">Volvox reticuliferus</name>
    <dbReference type="NCBI Taxonomy" id="1737510"/>
    <lineage>
        <taxon>Eukaryota</taxon>
        <taxon>Viridiplantae</taxon>
        <taxon>Chlorophyta</taxon>
        <taxon>core chlorophytes</taxon>
        <taxon>Chlorophyceae</taxon>
        <taxon>CS clade</taxon>
        <taxon>Chlamydomonadales</taxon>
        <taxon>Volvocaceae</taxon>
        <taxon>Volvox</taxon>
    </lineage>
</organism>
<dbReference type="GO" id="GO:0006749">
    <property type="term" value="P:glutathione metabolic process"/>
    <property type="evidence" value="ECO:0007669"/>
    <property type="project" value="TreeGrafter"/>
</dbReference>
<proteinExistence type="inferred from homology"/>
<dbReference type="InterPro" id="IPR036188">
    <property type="entry name" value="FAD/NAD-bd_sf"/>
</dbReference>
<keyword evidence="8" id="KW-0520">NAD</keyword>
<gene>
    <name evidence="11" type="ORF">Vretifemale_17452</name>
</gene>
<dbReference type="GO" id="GO:0050660">
    <property type="term" value="F:flavin adenine dinucleotide binding"/>
    <property type="evidence" value="ECO:0007669"/>
    <property type="project" value="InterPro"/>
</dbReference>
<evidence type="ECO:0000256" key="5">
    <source>
        <dbReference type="ARBA" id="ARBA00023157"/>
    </source>
</evidence>
<evidence type="ECO:0000256" key="9">
    <source>
        <dbReference type="PIRSR" id="PIRSR000350-4"/>
    </source>
</evidence>
<keyword evidence="2 10" id="KW-0285">Flavoprotein</keyword>
<feature type="disulfide bond" description="Redox-active" evidence="9">
    <location>
        <begin position="92"/>
        <end position="97"/>
    </location>
</feature>
<dbReference type="Gene3D" id="3.50.50.60">
    <property type="entry name" value="FAD/NAD(P)-binding domain"/>
    <property type="match status" value="2"/>
</dbReference>
<comment type="cofactor">
    <cofactor evidence="8">
        <name>FAD</name>
        <dbReference type="ChEBI" id="CHEBI:57692"/>
    </cofactor>
    <text evidence="8">Binds 1 FAD per subunit.</text>
</comment>
<dbReference type="SUPFAM" id="SSF51905">
    <property type="entry name" value="FAD/NAD(P)-binding domain"/>
    <property type="match status" value="1"/>
</dbReference>
<feature type="binding site" evidence="8">
    <location>
        <position position="166"/>
    </location>
    <ligand>
        <name>FAD</name>
        <dbReference type="ChEBI" id="CHEBI:57692"/>
    </ligand>
</feature>
<accession>A0A8J4CXL8</accession>
<dbReference type="PANTHER" id="PTHR42737:SF9">
    <property type="entry name" value="GLUTATHIONE REDUCTASE"/>
    <property type="match status" value="1"/>
</dbReference>
<feature type="binding site" evidence="8">
    <location>
        <position position="359"/>
    </location>
    <ligand>
        <name>FAD</name>
        <dbReference type="ChEBI" id="CHEBI:57692"/>
    </ligand>
</feature>
<evidence type="ECO:0000256" key="4">
    <source>
        <dbReference type="ARBA" id="ARBA00023002"/>
    </source>
</evidence>
<dbReference type="PANTHER" id="PTHR42737">
    <property type="entry name" value="GLUTATHIONE REDUCTASE"/>
    <property type="match status" value="1"/>
</dbReference>
<feature type="active site" description="Proton acceptor" evidence="7">
    <location>
        <position position="492"/>
    </location>
</feature>
<evidence type="ECO:0000256" key="8">
    <source>
        <dbReference type="PIRSR" id="PIRSR000350-3"/>
    </source>
</evidence>
<feature type="binding site" evidence="8">
    <location>
        <position position="101"/>
    </location>
    <ligand>
        <name>FAD</name>
        <dbReference type="ChEBI" id="CHEBI:57692"/>
    </ligand>
</feature>
<dbReference type="SUPFAM" id="SSF55424">
    <property type="entry name" value="FAD/NAD-linked reductases, dimerisation (C-terminal) domain"/>
    <property type="match status" value="1"/>
</dbReference>
<comment type="similarity">
    <text evidence="1 10">Belongs to the class-I pyridine nucleotide-disulfide oxidoreductase family.</text>
</comment>
<dbReference type="EMBL" id="BNCP01000051">
    <property type="protein sequence ID" value="GIL89657.1"/>
    <property type="molecule type" value="Genomic_DNA"/>
</dbReference>
<dbReference type="NCBIfam" id="NF004776">
    <property type="entry name" value="PRK06116.1"/>
    <property type="match status" value="1"/>
</dbReference>
<dbReference type="Proteomes" id="UP000747110">
    <property type="component" value="Unassembled WGS sequence"/>
</dbReference>
<dbReference type="GO" id="GO:0005739">
    <property type="term" value="C:mitochondrion"/>
    <property type="evidence" value="ECO:0007669"/>
    <property type="project" value="TreeGrafter"/>
</dbReference>
<dbReference type="InterPro" id="IPR001100">
    <property type="entry name" value="Pyr_nuc-diS_OxRdtase"/>
</dbReference>
<dbReference type="PIRSF" id="PIRSF000350">
    <property type="entry name" value="Mercury_reductase_MerA"/>
    <property type="match status" value="1"/>
</dbReference>
<reference evidence="11" key="1">
    <citation type="journal article" date="2021" name="Proc. Natl. Acad. Sci. U.S.A.">
        <title>Three genomes in the algal genus Volvox reveal the fate of a haploid sex-determining region after a transition to homothallism.</title>
        <authorList>
            <person name="Yamamoto K."/>
            <person name="Hamaji T."/>
            <person name="Kawai-Toyooka H."/>
            <person name="Matsuzaki R."/>
            <person name="Takahashi F."/>
            <person name="Nishimura Y."/>
            <person name="Kawachi M."/>
            <person name="Noguchi H."/>
            <person name="Minakuchi Y."/>
            <person name="Umen J.G."/>
            <person name="Toyoda A."/>
            <person name="Nozaki H."/>
        </authorList>
    </citation>
    <scope>NUCLEOTIDE SEQUENCE</scope>
    <source>
        <strain evidence="11">NIES-3786</strain>
    </source>
</reference>
<dbReference type="GO" id="GO:0005829">
    <property type="term" value="C:cytosol"/>
    <property type="evidence" value="ECO:0007669"/>
    <property type="project" value="TreeGrafter"/>
</dbReference>
<keyword evidence="8" id="KW-0547">Nucleotide-binding</keyword>
<evidence type="ECO:0000256" key="1">
    <source>
        <dbReference type="ARBA" id="ARBA00007532"/>
    </source>
</evidence>
<keyword evidence="12" id="KW-1185">Reference proteome</keyword>
<keyword evidence="6 10" id="KW-0676">Redox-active center</keyword>
<dbReference type="Gene3D" id="3.30.390.30">
    <property type="match status" value="1"/>
</dbReference>